<organism evidence="1 2">
    <name type="scientific">Solirubrobacter phytolaccae</name>
    <dbReference type="NCBI Taxonomy" id="1404360"/>
    <lineage>
        <taxon>Bacteria</taxon>
        <taxon>Bacillati</taxon>
        <taxon>Actinomycetota</taxon>
        <taxon>Thermoleophilia</taxon>
        <taxon>Solirubrobacterales</taxon>
        <taxon>Solirubrobacteraceae</taxon>
        <taxon>Solirubrobacter</taxon>
    </lineage>
</organism>
<comment type="caution">
    <text evidence="1">The sequence shown here is derived from an EMBL/GenBank/DDBJ whole genome shotgun (WGS) entry which is preliminary data.</text>
</comment>
<dbReference type="EMBL" id="JAPDDP010000045">
    <property type="protein sequence ID" value="MDA0183027.1"/>
    <property type="molecule type" value="Genomic_DNA"/>
</dbReference>
<proteinExistence type="predicted"/>
<protein>
    <submittedName>
        <fullName evidence="1">Uncharacterized protein</fullName>
    </submittedName>
</protein>
<gene>
    <name evidence="1" type="ORF">OJ997_22150</name>
</gene>
<name>A0A9X3NKF2_9ACTN</name>
<dbReference type="Proteomes" id="UP001147653">
    <property type="component" value="Unassembled WGS sequence"/>
</dbReference>
<dbReference type="AlphaFoldDB" id="A0A9X3NKF2"/>
<dbReference type="RefSeq" id="WP_270027411.1">
    <property type="nucleotide sequence ID" value="NZ_JAPDDP010000045.1"/>
</dbReference>
<dbReference type="PROSITE" id="PS51257">
    <property type="entry name" value="PROKAR_LIPOPROTEIN"/>
    <property type="match status" value="1"/>
</dbReference>
<reference evidence="1" key="1">
    <citation type="submission" date="2022-10" db="EMBL/GenBank/DDBJ databases">
        <title>The WGS of Solirubrobacter phytolaccae KCTC 29190.</title>
        <authorList>
            <person name="Jiang Z."/>
        </authorList>
    </citation>
    <scope>NUCLEOTIDE SEQUENCE</scope>
    <source>
        <strain evidence="1">KCTC 29190</strain>
    </source>
</reference>
<evidence type="ECO:0000313" key="1">
    <source>
        <dbReference type="EMBL" id="MDA0183027.1"/>
    </source>
</evidence>
<evidence type="ECO:0000313" key="2">
    <source>
        <dbReference type="Proteomes" id="UP001147653"/>
    </source>
</evidence>
<accession>A0A9X3NKF2</accession>
<sequence>MRVPGVLLAVLAALAGCGTAEPEDRTAGFVSCLELGKGTVVERPAQLADFPTAGAEYSTGFSLESVAFDTIDVEVGDKVHTLVLVNRPQIPQPASNRATDPAELIRRAQRGERTGARQLVILPPTAGAESVASACVEAVAGDQIYP</sequence>
<keyword evidence="2" id="KW-1185">Reference proteome</keyword>